<dbReference type="Proteomes" id="UP000247978">
    <property type="component" value="Unassembled WGS sequence"/>
</dbReference>
<accession>A0A2V3W4N0</accession>
<sequence length="99" mass="11597">MLPIGSVVLLKDGDEKLMITGRKPIVKNHQNENVYMDYMACLYPVGMVNEEMFFFNEEDIETICFKGYKEDAELLSFITEWEKRTPIPKGQINQKFLIE</sequence>
<comment type="caution">
    <text evidence="1">The sequence shown here is derived from an EMBL/GenBank/DDBJ whole genome shotgun (WGS) entry which is preliminary data.</text>
</comment>
<dbReference type="RefSeq" id="WP_110394942.1">
    <property type="nucleotide sequence ID" value="NZ_JADIJL010000076.1"/>
</dbReference>
<keyword evidence="2" id="KW-1185">Reference proteome</keyword>
<dbReference type="EMBL" id="QJJQ01000004">
    <property type="protein sequence ID" value="PXW88134.1"/>
    <property type="molecule type" value="Genomic_DNA"/>
</dbReference>
<dbReference type="AlphaFoldDB" id="A0A2V3W4N0"/>
<proteinExistence type="predicted"/>
<gene>
    <name evidence="1" type="ORF">DFR56_104302</name>
</gene>
<reference evidence="1 2" key="1">
    <citation type="submission" date="2018-05" db="EMBL/GenBank/DDBJ databases">
        <title>Genomic Encyclopedia of Type Strains, Phase IV (KMG-IV): sequencing the most valuable type-strain genomes for metagenomic binning, comparative biology and taxonomic classification.</title>
        <authorList>
            <person name="Goeker M."/>
        </authorList>
    </citation>
    <scope>NUCLEOTIDE SEQUENCE [LARGE SCALE GENOMIC DNA]</scope>
    <source>
        <strain evidence="1 2">DSM 28556</strain>
    </source>
</reference>
<name>A0A2V3W4N0_9BACI</name>
<evidence type="ECO:0000313" key="2">
    <source>
        <dbReference type="Proteomes" id="UP000247978"/>
    </source>
</evidence>
<dbReference type="OrthoDB" id="5124454at2"/>
<evidence type="ECO:0000313" key="1">
    <source>
        <dbReference type="EMBL" id="PXW88134.1"/>
    </source>
</evidence>
<protein>
    <submittedName>
        <fullName evidence="1">Uncharacterized protein DUF4176</fullName>
    </submittedName>
</protein>
<dbReference type="InterPro" id="IPR025233">
    <property type="entry name" value="DUF4176"/>
</dbReference>
<dbReference type="Pfam" id="PF13780">
    <property type="entry name" value="DUF4176"/>
    <property type="match status" value="1"/>
</dbReference>
<organism evidence="1 2">
    <name type="scientific">Pseudogracilibacillus auburnensis</name>
    <dbReference type="NCBI Taxonomy" id="1494959"/>
    <lineage>
        <taxon>Bacteria</taxon>
        <taxon>Bacillati</taxon>
        <taxon>Bacillota</taxon>
        <taxon>Bacilli</taxon>
        <taxon>Bacillales</taxon>
        <taxon>Bacillaceae</taxon>
        <taxon>Pseudogracilibacillus</taxon>
    </lineage>
</organism>